<dbReference type="Proteomes" id="UP001164746">
    <property type="component" value="Chromosome 11"/>
</dbReference>
<sequence>MFRVKPTNYLTFSGSCYTGSSVTSELVFQMDWRQGDCTGMSDRSPTTLQIRQNAALLVLKWRLMCKYMKTRLT</sequence>
<keyword evidence="2" id="KW-1185">Reference proteome</keyword>
<reference evidence="1" key="1">
    <citation type="submission" date="2022-11" db="EMBL/GenBank/DDBJ databases">
        <title>Centuries of genome instability and evolution in soft-shell clam transmissible cancer (bioRxiv).</title>
        <authorList>
            <person name="Hart S.F.M."/>
            <person name="Yonemitsu M.A."/>
            <person name="Giersch R.M."/>
            <person name="Beal B.F."/>
            <person name="Arriagada G."/>
            <person name="Davis B.W."/>
            <person name="Ostrander E.A."/>
            <person name="Goff S.P."/>
            <person name="Metzger M.J."/>
        </authorList>
    </citation>
    <scope>NUCLEOTIDE SEQUENCE</scope>
    <source>
        <strain evidence="1">MELC-2E11</strain>
        <tissue evidence="1">Siphon/mantle</tissue>
    </source>
</reference>
<gene>
    <name evidence="1" type="ORF">MAR_001873</name>
</gene>
<name>A0ABY7FD08_MYAAR</name>
<proteinExistence type="predicted"/>
<dbReference type="EMBL" id="CP111022">
    <property type="protein sequence ID" value="WAR20035.1"/>
    <property type="molecule type" value="Genomic_DNA"/>
</dbReference>
<evidence type="ECO:0000313" key="2">
    <source>
        <dbReference type="Proteomes" id="UP001164746"/>
    </source>
</evidence>
<evidence type="ECO:0000313" key="1">
    <source>
        <dbReference type="EMBL" id="WAR20035.1"/>
    </source>
</evidence>
<dbReference type="PROSITE" id="PS51257">
    <property type="entry name" value="PROKAR_LIPOPROTEIN"/>
    <property type="match status" value="1"/>
</dbReference>
<accession>A0ABY7FD08</accession>
<protein>
    <submittedName>
        <fullName evidence="1">Uncharacterized protein</fullName>
    </submittedName>
</protein>
<organism evidence="1 2">
    <name type="scientific">Mya arenaria</name>
    <name type="common">Soft-shell clam</name>
    <dbReference type="NCBI Taxonomy" id="6604"/>
    <lineage>
        <taxon>Eukaryota</taxon>
        <taxon>Metazoa</taxon>
        <taxon>Spiralia</taxon>
        <taxon>Lophotrochozoa</taxon>
        <taxon>Mollusca</taxon>
        <taxon>Bivalvia</taxon>
        <taxon>Autobranchia</taxon>
        <taxon>Heteroconchia</taxon>
        <taxon>Euheterodonta</taxon>
        <taxon>Imparidentia</taxon>
        <taxon>Neoheterodontei</taxon>
        <taxon>Myida</taxon>
        <taxon>Myoidea</taxon>
        <taxon>Myidae</taxon>
        <taxon>Mya</taxon>
    </lineage>
</organism>